<feature type="domain" description="tRNA(Ile)-lysidine/2-thiocytidine synthase N-terminal" evidence="7">
    <location>
        <begin position="66"/>
        <end position="246"/>
    </location>
</feature>
<dbReference type="InterPro" id="IPR011063">
    <property type="entry name" value="TilS/TtcA_N"/>
</dbReference>
<keyword evidence="6" id="KW-0963">Cytoplasm</keyword>
<dbReference type="PANTHER" id="PTHR43033:SF1">
    <property type="entry name" value="TRNA(ILE)-LYSIDINE SYNTHASE-RELATED"/>
    <property type="match status" value="1"/>
</dbReference>
<comment type="subcellular location">
    <subcellularLocation>
        <location evidence="6">Cytoplasm</location>
    </subcellularLocation>
</comment>
<dbReference type="EMBL" id="PKUQ01000054">
    <property type="protein sequence ID" value="PLW75214.1"/>
    <property type="molecule type" value="Genomic_DNA"/>
</dbReference>
<keyword evidence="9" id="KW-1185">Reference proteome</keyword>
<sequence>MPLARLMKNCWKNFQMRLLVCAKKYGLRSKVPNVDTTADSVKEAERPLDMHELSTAFKVLRPLNRLILAVSGGADSLALMILCHEWLIENSLSLSLYVASVDHGLRPEAKDECALVAELAAQRGLPHATLTWRNNVSASNIQARARDARYQLLSDYAKSLGCRSIAVAHHRDDQAETFIMRLLRGSGVTGLGAMRVKQPVGDLTLVRPLLDIPKSRLLASLRARDLQWIEDPSNHSDAYMRVRMRKLLPQLAQEGGDASRLAATARRLQRADAALDGVASVFFLRHMRPEPGCALSMDPADFMSLEEEFRLRLLRMMLVHVAGPAYPPREEKLIAIDAALLAMRETKIFDKRTMGGCCFDWSDGRVWIYRELGRNPRTILMQNNDPTDWHGLYTIHRPEVDQQLEVKLRDLGADGRALLTEAGLRFPAKATMCGSIPSGLIEALPSIWWENRPQYVIDWPEVASYAGVRVEIEKKNTRSVPNRGPM</sequence>
<organism evidence="8 9">
    <name type="scientific">Cohaesibacter celericrescens</name>
    <dbReference type="NCBI Taxonomy" id="2067669"/>
    <lineage>
        <taxon>Bacteria</taxon>
        <taxon>Pseudomonadati</taxon>
        <taxon>Pseudomonadota</taxon>
        <taxon>Alphaproteobacteria</taxon>
        <taxon>Hyphomicrobiales</taxon>
        <taxon>Cohaesibacteraceae</taxon>
    </lineage>
</organism>
<feature type="binding site" evidence="6">
    <location>
        <begin position="71"/>
        <end position="76"/>
    </location>
    <ligand>
        <name>ATP</name>
        <dbReference type="ChEBI" id="CHEBI:30616"/>
    </ligand>
</feature>
<comment type="domain">
    <text evidence="6">The N-terminal region contains the highly conserved SGGXDS motif, predicted to be a P-loop motif involved in ATP binding.</text>
</comment>
<comment type="caution">
    <text evidence="8">The sequence shown here is derived from an EMBL/GenBank/DDBJ whole genome shotgun (WGS) entry which is preliminary data.</text>
</comment>
<gene>
    <name evidence="6 8" type="primary">tilS</name>
    <name evidence="8" type="ORF">C0081_20565</name>
</gene>
<comment type="catalytic activity">
    <reaction evidence="5 6">
        <text>cytidine(34) in tRNA(Ile2) + L-lysine + ATP = lysidine(34) in tRNA(Ile2) + AMP + diphosphate + H(+)</text>
        <dbReference type="Rhea" id="RHEA:43744"/>
        <dbReference type="Rhea" id="RHEA-COMP:10625"/>
        <dbReference type="Rhea" id="RHEA-COMP:10670"/>
        <dbReference type="ChEBI" id="CHEBI:15378"/>
        <dbReference type="ChEBI" id="CHEBI:30616"/>
        <dbReference type="ChEBI" id="CHEBI:32551"/>
        <dbReference type="ChEBI" id="CHEBI:33019"/>
        <dbReference type="ChEBI" id="CHEBI:82748"/>
        <dbReference type="ChEBI" id="CHEBI:83665"/>
        <dbReference type="ChEBI" id="CHEBI:456215"/>
        <dbReference type="EC" id="6.3.4.19"/>
    </reaction>
</comment>
<keyword evidence="1 6" id="KW-0436">Ligase</keyword>
<evidence type="ECO:0000256" key="2">
    <source>
        <dbReference type="ARBA" id="ARBA00022694"/>
    </source>
</evidence>
<evidence type="ECO:0000313" key="9">
    <source>
        <dbReference type="Proteomes" id="UP000234881"/>
    </source>
</evidence>
<dbReference type="InterPro" id="IPR012795">
    <property type="entry name" value="tRNA_Ile_lys_synt_N"/>
</dbReference>
<evidence type="ECO:0000313" key="8">
    <source>
        <dbReference type="EMBL" id="PLW75214.1"/>
    </source>
</evidence>
<dbReference type="PANTHER" id="PTHR43033">
    <property type="entry name" value="TRNA(ILE)-LYSIDINE SYNTHASE-RELATED"/>
    <property type="match status" value="1"/>
</dbReference>
<dbReference type="AlphaFoldDB" id="A0A2N5XL40"/>
<reference evidence="8 9" key="1">
    <citation type="submission" date="2018-01" db="EMBL/GenBank/DDBJ databases">
        <title>The draft genome sequence of Cohaesibacter sp. H1304.</title>
        <authorList>
            <person name="Wang N.-N."/>
            <person name="Du Z.-J."/>
        </authorList>
    </citation>
    <scope>NUCLEOTIDE SEQUENCE [LARGE SCALE GENOMIC DNA]</scope>
    <source>
        <strain evidence="8 9">H1304</strain>
    </source>
</reference>
<comment type="function">
    <text evidence="6">Ligates lysine onto the cytidine present at position 34 of the AUA codon-specific tRNA(Ile) that contains the anticodon CAU, in an ATP-dependent manner. Cytidine is converted to lysidine, thus changing the amino acid specificity of the tRNA from methionine to isoleucine.</text>
</comment>
<dbReference type="Gene3D" id="3.40.50.620">
    <property type="entry name" value="HUPs"/>
    <property type="match status" value="1"/>
</dbReference>
<dbReference type="NCBIfam" id="TIGR02432">
    <property type="entry name" value="lysidine_TilS_N"/>
    <property type="match status" value="1"/>
</dbReference>
<dbReference type="SUPFAM" id="SSF52402">
    <property type="entry name" value="Adenine nucleotide alpha hydrolases-like"/>
    <property type="match status" value="1"/>
</dbReference>
<dbReference type="InterPro" id="IPR012094">
    <property type="entry name" value="tRNA_Ile_lys_synt"/>
</dbReference>
<evidence type="ECO:0000256" key="3">
    <source>
        <dbReference type="ARBA" id="ARBA00022741"/>
    </source>
</evidence>
<protein>
    <recommendedName>
        <fullName evidence="6">tRNA(Ile)-lysidine synthase</fullName>
        <ecNumber evidence="6">6.3.4.19</ecNumber>
    </recommendedName>
    <alternativeName>
        <fullName evidence="6">tRNA(Ile)-2-lysyl-cytidine synthase</fullName>
    </alternativeName>
    <alternativeName>
        <fullName evidence="6">tRNA(Ile)-lysidine synthetase</fullName>
    </alternativeName>
</protein>
<dbReference type="GO" id="GO:0006400">
    <property type="term" value="P:tRNA modification"/>
    <property type="evidence" value="ECO:0007669"/>
    <property type="project" value="UniProtKB-UniRule"/>
</dbReference>
<keyword evidence="3 6" id="KW-0547">Nucleotide-binding</keyword>
<dbReference type="GO" id="GO:0005524">
    <property type="term" value="F:ATP binding"/>
    <property type="evidence" value="ECO:0007669"/>
    <property type="project" value="UniProtKB-UniRule"/>
</dbReference>
<dbReference type="OrthoDB" id="9807403at2"/>
<evidence type="ECO:0000256" key="4">
    <source>
        <dbReference type="ARBA" id="ARBA00022840"/>
    </source>
</evidence>
<dbReference type="CDD" id="cd01992">
    <property type="entry name" value="TilS_N"/>
    <property type="match status" value="1"/>
</dbReference>
<proteinExistence type="inferred from homology"/>
<dbReference type="GO" id="GO:0032267">
    <property type="term" value="F:tRNA(Ile)-lysidine synthase activity"/>
    <property type="evidence" value="ECO:0007669"/>
    <property type="project" value="UniProtKB-EC"/>
</dbReference>
<name>A0A2N5XL40_9HYPH</name>
<evidence type="ECO:0000256" key="5">
    <source>
        <dbReference type="ARBA" id="ARBA00048539"/>
    </source>
</evidence>
<dbReference type="Proteomes" id="UP000234881">
    <property type="component" value="Unassembled WGS sequence"/>
</dbReference>
<accession>A0A2N5XL40</accession>
<keyword evidence="2 6" id="KW-0819">tRNA processing</keyword>
<evidence type="ECO:0000256" key="6">
    <source>
        <dbReference type="HAMAP-Rule" id="MF_01161"/>
    </source>
</evidence>
<dbReference type="HAMAP" id="MF_01161">
    <property type="entry name" value="tRNA_Ile_lys_synt"/>
    <property type="match status" value="1"/>
</dbReference>
<evidence type="ECO:0000256" key="1">
    <source>
        <dbReference type="ARBA" id="ARBA00022598"/>
    </source>
</evidence>
<dbReference type="GO" id="GO:0005737">
    <property type="term" value="C:cytoplasm"/>
    <property type="evidence" value="ECO:0007669"/>
    <property type="project" value="UniProtKB-SubCell"/>
</dbReference>
<comment type="similarity">
    <text evidence="6">Belongs to the tRNA(Ile)-lysidine synthase family.</text>
</comment>
<dbReference type="EC" id="6.3.4.19" evidence="6"/>
<dbReference type="Pfam" id="PF01171">
    <property type="entry name" value="ATP_bind_3"/>
    <property type="match status" value="1"/>
</dbReference>
<dbReference type="InterPro" id="IPR014729">
    <property type="entry name" value="Rossmann-like_a/b/a_fold"/>
</dbReference>
<evidence type="ECO:0000259" key="7">
    <source>
        <dbReference type="Pfam" id="PF01171"/>
    </source>
</evidence>
<keyword evidence="4 6" id="KW-0067">ATP-binding</keyword>